<organism evidence="3 4">
    <name type="scientific">Candidatus Argoarchaeum ethanivorans</name>
    <dbReference type="NCBI Taxonomy" id="2608793"/>
    <lineage>
        <taxon>Archaea</taxon>
        <taxon>Methanobacteriati</taxon>
        <taxon>Methanobacteriota</taxon>
        <taxon>Stenosarchaea group</taxon>
        <taxon>Methanomicrobia</taxon>
        <taxon>Methanosarcinales</taxon>
        <taxon>Methanosarcinales incertae sedis</taxon>
        <taxon>GOM Arc I cluster</taxon>
        <taxon>Candidatus Argoarchaeum</taxon>
    </lineage>
</organism>
<dbReference type="EMBL" id="CAJHIR010000007">
    <property type="protein sequence ID" value="CAD6491761.1"/>
    <property type="molecule type" value="Genomic_DNA"/>
</dbReference>
<name>A0A811T5Z4_9EURY</name>
<gene>
    <name evidence="3" type="ORF">LAKADJCE_00189</name>
</gene>
<proteinExistence type="predicted"/>
<evidence type="ECO:0000313" key="4">
    <source>
        <dbReference type="Proteomes" id="UP000612009"/>
    </source>
</evidence>
<dbReference type="Pfam" id="PF01905">
    <property type="entry name" value="DevR"/>
    <property type="match status" value="1"/>
</dbReference>
<dbReference type="NCBIfam" id="TIGR01875">
    <property type="entry name" value="cas_MJ0381"/>
    <property type="match status" value="1"/>
</dbReference>
<dbReference type="GO" id="GO:0051607">
    <property type="term" value="P:defense response to virus"/>
    <property type="evidence" value="ECO:0007669"/>
    <property type="project" value="UniProtKB-KW"/>
</dbReference>
<dbReference type="Proteomes" id="UP000612009">
    <property type="component" value="Unassembled WGS sequence"/>
</dbReference>
<dbReference type="NCBIfam" id="TIGR02585">
    <property type="entry name" value="cas_Cst2_DevR"/>
    <property type="match status" value="1"/>
</dbReference>
<sequence length="303" mass="33845">MNKKAVNAVWLAETDLTNLNSGIGGSNLVDLKKYKKDGVDYPYVSGQAMRYYLKEGIRRLTDSKDYCIPNDKGETCGKINECVLCDLFGFMTTLKEQGAQVRVSPIKMSPAMGLLPLNDNLTIDYLTRRKPQEEVGKLTGDIVNVELGINIYKAGLSIDLVKVGGEEIIESGENGRHLKNDSKTDDETAKRRVKLALESLKNLSDYSKQARVLTDFTPNLLLIALQNRYNHLLQKALELESGRKLNVERLGQILTVLKDETIYAGLLSGTLDNEDDIKEVLVKHNIELMTPTEAIDRVISEIK</sequence>
<comment type="caution">
    <text evidence="3">The sequence shown here is derived from an EMBL/GenBank/DDBJ whole genome shotgun (WGS) entry which is preliminary data.</text>
</comment>
<comment type="function">
    <text evidence="2">CRISPR (clustered regularly interspaced short palindromic repeat) is an adaptive immune system that provides protection against mobile genetic elements (viruses, transposable elements and conjugative plasmids). CRISPR clusters contain spacers, sequences complementary to antecedent mobile elements, and target invading nucleic acids. CRISPR clusters are transcribed and processed into CRISPR RNA (crRNA).</text>
</comment>
<dbReference type="AlphaFoldDB" id="A0A811T5Z4"/>
<protein>
    <submittedName>
        <fullName evidence="3">CRISPR-associated negative auto-regulator DevR/Csa2</fullName>
    </submittedName>
</protein>
<dbReference type="InterPro" id="IPR010154">
    <property type="entry name" value="CRISPR-assoc_Cas7/Cst2/DevR"/>
</dbReference>
<accession>A0A811T5Z4</accession>
<evidence type="ECO:0000256" key="1">
    <source>
        <dbReference type="ARBA" id="ARBA00023118"/>
    </source>
</evidence>
<keyword evidence="1" id="KW-0051">Antiviral defense</keyword>
<reference evidence="3" key="1">
    <citation type="submission" date="2020-10" db="EMBL/GenBank/DDBJ databases">
        <authorList>
            <person name="Hahn C.J."/>
            <person name="Laso-Perez R."/>
            <person name="Vulcano F."/>
            <person name="Vaziourakis K.-M."/>
            <person name="Stokke R."/>
            <person name="Steen I.H."/>
            <person name="Teske A."/>
            <person name="Boetius A."/>
            <person name="Liebeke M."/>
            <person name="Amann R."/>
            <person name="Knittel K."/>
        </authorList>
    </citation>
    <scope>NUCLEOTIDE SEQUENCE</scope>
    <source>
        <strain evidence="3">Gfbio:e3339647-f889-4370-9287-4fb5cb688e4c:AG392J18_GoMArc1</strain>
    </source>
</reference>
<dbReference type="InterPro" id="IPR013414">
    <property type="entry name" value="Cas7/Cst2/DevR_sub_I-B/Tneap"/>
</dbReference>
<evidence type="ECO:0000313" key="3">
    <source>
        <dbReference type="EMBL" id="CAD6491761.1"/>
    </source>
</evidence>
<evidence type="ECO:0000256" key="2">
    <source>
        <dbReference type="ARBA" id="ARBA00025626"/>
    </source>
</evidence>